<proteinExistence type="predicted"/>
<keyword evidence="2" id="KW-1185">Reference proteome</keyword>
<protein>
    <submittedName>
        <fullName evidence="1">Uncharacterized protein</fullName>
    </submittedName>
</protein>
<sequence length="300" mass="31492">MPRAQKMPHGPPAHSQDESEGPGKRSSSCLQAKVKNLATDTSDGRKKASKGKSAPKTKHGMVDDAAAESTSNPVSKKHLQRKRALTSGEAPDVAKKAKRDQRTRHHKHASDDDRSLESGLSALDVSNRDAESTDANLGHRYKEDVAMDAEDNEGKEAGGAEADHAGDNDSDEEDSSDATDKHSSGGETPSGDEGDSKQSERFASEAEGTENVSSGGGTGQKVGKAAVRQLQSAVPHIDLSTDDEASRPSSKARGKARAAPRVVATDTDSGQERIGGLQSTLPRKTKSKATPIDGSKETPP</sequence>
<evidence type="ECO:0000313" key="1">
    <source>
        <dbReference type="EMBL" id="KAI0037564.1"/>
    </source>
</evidence>
<name>A0ACB8R0D8_9AGAM</name>
<dbReference type="Proteomes" id="UP000814033">
    <property type="component" value="Unassembled WGS sequence"/>
</dbReference>
<organism evidence="1 2">
    <name type="scientific">Auriscalpium vulgare</name>
    <dbReference type="NCBI Taxonomy" id="40419"/>
    <lineage>
        <taxon>Eukaryota</taxon>
        <taxon>Fungi</taxon>
        <taxon>Dikarya</taxon>
        <taxon>Basidiomycota</taxon>
        <taxon>Agaricomycotina</taxon>
        <taxon>Agaricomycetes</taxon>
        <taxon>Russulales</taxon>
        <taxon>Auriscalpiaceae</taxon>
        <taxon>Auriscalpium</taxon>
    </lineage>
</organism>
<evidence type="ECO:0000313" key="2">
    <source>
        <dbReference type="Proteomes" id="UP000814033"/>
    </source>
</evidence>
<feature type="non-terminal residue" evidence="1">
    <location>
        <position position="300"/>
    </location>
</feature>
<dbReference type="EMBL" id="MU276857">
    <property type="protein sequence ID" value="KAI0037564.1"/>
    <property type="molecule type" value="Genomic_DNA"/>
</dbReference>
<accession>A0ACB8R0D8</accession>
<comment type="caution">
    <text evidence="1">The sequence shown here is derived from an EMBL/GenBank/DDBJ whole genome shotgun (WGS) entry which is preliminary data.</text>
</comment>
<reference evidence="1" key="2">
    <citation type="journal article" date="2022" name="New Phytol.">
        <title>Evolutionary transition to the ectomycorrhizal habit in the genomes of a hyperdiverse lineage of mushroom-forming fungi.</title>
        <authorList>
            <person name="Looney B."/>
            <person name="Miyauchi S."/>
            <person name="Morin E."/>
            <person name="Drula E."/>
            <person name="Courty P.E."/>
            <person name="Kohler A."/>
            <person name="Kuo A."/>
            <person name="LaButti K."/>
            <person name="Pangilinan J."/>
            <person name="Lipzen A."/>
            <person name="Riley R."/>
            <person name="Andreopoulos W."/>
            <person name="He G."/>
            <person name="Johnson J."/>
            <person name="Nolan M."/>
            <person name="Tritt A."/>
            <person name="Barry K.W."/>
            <person name="Grigoriev I.V."/>
            <person name="Nagy L.G."/>
            <person name="Hibbett D."/>
            <person name="Henrissat B."/>
            <person name="Matheny P.B."/>
            <person name="Labbe J."/>
            <person name="Martin F.M."/>
        </authorList>
    </citation>
    <scope>NUCLEOTIDE SEQUENCE</scope>
    <source>
        <strain evidence="1">FP105234-sp</strain>
    </source>
</reference>
<gene>
    <name evidence="1" type="ORF">FA95DRAFT_1578754</name>
</gene>
<reference evidence="1" key="1">
    <citation type="submission" date="2021-02" db="EMBL/GenBank/DDBJ databases">
        <authorList>
            <consortium name="DOE Joint Genome Institute"/>
            <person name="Ahrendt S."/>
            <person name="Looney B.P."/>
            <person name="Miyauchi S."/>
            <person name="Morin E."/>
            <person name="Drula E."/>
            <person name="Courty P.E."/>
            <person name="Chicoki N."/>
            <person name="Fauchery L."/>
            <person name="Kohler A."/>
            <person name="Kuo A."/>
            <person name="Labutti K."/>
            <person name="Pangilinan J."/>
            <person name="Lipzen A."/>
            <person name="Riley R."/>
            <person name="Andreopoulos W."/>
            <person name="He G."/>
            <person name="Johnson J."/>
            <person name="Barry K.W."/>
            <person name="Grigoriev I.V."/>
            <person name="Nagy L."/>
            <person name="Hibbett D."/>
            <person name="Henrissat B."/>
            <person name="Matheny P.B."/>
            <person name="Labbe J."/>
            <person name="Martin F."/>
        </authorList>
    </citation>
    <scope>NUCLEOTIDE SEQUENCE</scope>
    <source>
        <strain evidence="1">FP105234-sp</strain>
    </source>
</reference>